<sequence>MVEYAESRPWTAGDVAPCPQHGKAGPTPCPSSRQPAGSPSALSRKTTAALSIDSIDSIDSINRIGSIDSVDADSLEAIEPLDVIGTADRLDAVDTLDATDTLDFIDTVDVIDDHGHVLDAVDVGDDTPGAALPPASPAAPPRVRTRLAGRAPAPPSRRAAVHSVGAVTAVLLALVAIGSVIHEPVLIPPLAASAAIIHGAPRLPLAQPRSVILGHLMCVVIGYAVVAVAGSSPWGAAVAAGVSLAAMTLTRCPHSPACATAVVIVLNTPAPATFVPLLMGSTALLVLAGWALSRSRPSSTRYPAYWW</sequence>
<feature type="transmembrane region" description="Helical" evidence="2">
    <location>
        <begin position="187"/>
        <end position="205"/>
    </location>
</feature>
<keyword evidence="2" id="KW-0812">Transmembrane</keyword>
<feature type="region of interest" description="Disordered" evidence="1">
    <location>
        <begin position="1"/>
        <end position="45"/>
    </location>
</feature>
<keyword evidence="2" id="KW-0472">Membrane</keyword>
<gene>
    <name evidence="4" type="ORF">I8755_03590</name>
</gene>
<dbReference type="EMBL" id="CP065959">
    <property type="protein sequence ID" value="QQC87589.1"/>
    <property type="molecule type" value="Genomic_DNA"/>
</dbReference>
<protein>
    <submittedName>
        <fullName evidence="4">HPP family protein</fullName>
    </submittedName>
</protein>
<name>A0A7T4TVZ3_9ACTN</name>
<evidence type="ECO:0000259" key="3">
    <source>
        <dbReference type="Pfam" id="PF04982"/>
    </source>
</evidence>
<accession>A0A7T4TVZ3</accession>
<keyword evidence="2" id="KW-1133">Transmembrane helix</keyword>
<evidence type="ECO:0000313" key="4">
    <source>
        <dbReference type="EMBL" id="QQC87589.1"/>
    </source>
</evidence>
<feature type="transmembrane region" description="Helical" evidence="2">
    <location>
        <begin position="274"/>
        <end position="292"/>
    </location>
</feature>
<feature type="domain" description="HPP transmembrane region" evidence="3">
    <location>
        <begin position="154"/>
        <end position="302"/>
    </location>
</feature>
<dbReference type="Pfam" id="PF04982">
    <property type="entry name" value="TM_HPP"/>
    <property type="match status" value="1"/>
</dbReference>
<dbReference type="PANTHER" id="PTHR33741:SF5">
    <property type="entry name" value="TRANSMEMBRANE PROTEIN DDB_G0269096-RELATED"/>
    <property type="match status" value="1"/>
</dbReference>
<dbReference type="AlphaFoldDB" id="A0A7T4TVZ3"/>
<evidence type="ECO:0000313" key="5">
    <source>
        <dbReference type="Proteomes" id="UP000596130"/>
    </source>
</evidence>
<proteinExistence type="predicted"/>
<feature type="compositionally biased region" description="Polar residues" evidence="1">
    <location>
        <begin position="30"/>
        <end position="45"/>
    </location>
</feature>
<evidence type="ECO:0000256" key="2">
    <source>
        <dbReference type="SAM" id="Phobius"/>
    </source>
</evidence>
<evidence type="ECO:0000256" key="1">
    <source>
        <dbReference type="SAM" id="MobiDB-lite"/>
    </source>
</evidence>
<feature type="transmembrane region" description="Helical" evidence="2">
    <location>
        <begin position="212"/>
        <end position="234"/>
    </location>
</feature>
<dbReference type="Proteomes" id="UP000596130">
    <property type="component" value="Chromosome"/>
</dbReference>
<dbReference type="PANTHER" id="PTHR33741">
    <property type="entry name" value="TRANSMEMBRANE PROTEIN DDB_G0269096-RELATED"/>
    <property type="match status" value="1"/>
</dbReference>
<dbReference type="InterPro" id="IPR058581">
    <property type="entry name" value="TM_HPP"/>
</dbReference>
<organism evidence="4 5">
    <name type="scientific">Streptomyces alfalfae</name>
    <dbReference type="NCBI Taxonomy" id="1642299"/>
    <lineage>
        <taxon>Bacteria</taxon>
        <taxon>Bacillati</taxon>
        <taxon>Actinomycetota</taxon>
        <taxon>Actinomycetes</taxon>
        <taxon>Kitasatosporales</taxon>
        <taxon>Streptomycetaceae</taxon>
        <taxon>Streptomyces</taxon>
    </lineage>
</organism>
<reference evidence="4 5" key="1">
    <citation type="submission" date="2020-12" db="EMBL/GenBank/DDBJ databases">
        <title>Identification and biosynthesis of polyene macrolides produced by Streptomyces alfalfae Men-myco-93-63.</title>
        <authorList>
            <person name="Liu D."/>
            <person name="Li Y."/>
            <person name="Liu L."/>
            <person name="Han X."/>
            <person name="Shen F."/>
        </authorList>
    </citation>
    <scope>NUCLEOTIDE SEQUENCE [LARGE SCALE GENOMIC DNA]</scope>
    <source>
        <strain evidence="4 5">Men-myco-93-63</strain>
    </source>
</reference>
<dbReference type="InterPro" id="IPR007065">
    <property type="entry name" value="HPP"/>
</dbReference>
<feature type="transmembrane region" description="Helical" evidence="2">
    <location>
        <begin position="159"/>
        <end position="181"/>
    </location>
</feature>